<protein>
    <submittedName>
        <fullName evidence="2">Npl6 protein</fullName>
    </submittedName>
</protein>
<dbReference type="AlphaFoldDB" id="A0AAV5QXB9"/>
<feature type="region of interest" description="Disordered" evidence="1">
    <location>
        <begin position="1"/>
        <end position="44"/>
    </location>
</feature>
<evidence type="ECO:0000256" key="1">
    <source>
        <dbReference type="SAM" id="MobiDB-lite"/>
    </source>
</evidence>
<reference evidence="2 3" key="1">
    <citation type="journal article" date="2023" name="Elife">
        <title>Identification of key yeast species and microbe-microbe interactions impacting larval growth of Drosophila in the wild.</title>
        <authorList>
            <person name="Mure A."/>
            <person name="Sugiura Y."/>
            <person name="Maeda R."/>
            <person name="Honda K."/>
            <person name="Sakurai N."/>
            <person name="Takahashi Y."/>
            <person name="Watada M."/>
            <person name="Katoh T."/>
            <person name="Gotoh A."/>
            <person name="Gotoh Y."/>
            <person name="Taniguchi I."/>
            <person name="Nakamura K."/>
            <person name="Hayashi T."/>
            <person name="Katayama T."/>
            <person name="Uemura T."/>
            <person name="Hattori Y."/>
        </authorList>
    </citation>
    <scope>NUCLEOTIDE SEQUENCE [LARGE SCALE GENOMIC DNA]</scope>
    <source>
        <strain evidence="2 3">PK-24</strain>
    </source>
</reference>
<evidence type="ECO:0000313" key="3">
    <source>
        <dbReference type="Proteomes" id="UP001378960"/>
    </source>
</evidence>
<accession>A0AAV5QXB9</accession>
<name>A0AAV5QXB9_PICKL</name>
<sequence>MPPRSSRRTASPDIDYEYNENDINDNDNDDEMDIDNEDDDDDNNTNMEVINNEYQTPNNPNGDLKINKFGDLLINKKFKMKTFTLPNDNSNIKYSISTDVARLVGYRDSYFLFQKHTNLFRFTIDDETKLTLINDDYLPNSFKTRPAYLITARSAFKEFGHRLIINGKPGIDDYYDQNVESTTNNTAPNPTITTTDISNPITRSSILETENSWIYDHSLKCRQFDSMLLFDRNELLNKRVQKDIYTNLNFTPSITQSTNSKFIKIGDSFDNKIKIDTLISDNNVIKTGLKDIPLSIFQGTVDDETLNAILFQQSNE</sequence>
<feature type="compositionally biased region" description="Acidic residues" evidence="1">
    <location>
        <begin position="14"/>
        <end position="43"/>
    </location>
</feature>
<organism evidence="2 3">
    <name type="scientific">Pichia kluyveri</name>
    <name type="common">Yeast</name>
    <dbReference type="NCBI Taxonomy" id="36015"/>
    <lineage>
        <taxon>Eukaryota</taxon>
        <taxon>Fungi</taxon>
        <taxon>Dikarya</taxon>
        <taxon>Ascomycota</taxon>
        <taxon>Saccharomycotina</taxon>
        <taxon>Pichiomycetes</taxon>
        <taxon>Pichiales</taxon>
        <taxon>Pichiaceae</taxon>
        <taxon>Pichia</taxon>
    </lineage>
</organism>
<proteinExistence type="predicted"/>
<keyword evidence="3" id="KW-1185">Reference proteome</keyword>
<gene>
    <name evidence="2" type="ORF">DAPK24_001580</name>
</gene>
<dbReference type="Pfam" id="PF08624">
    <property type="entry name" value="CRC_subunit"/>
    <property type="match status" value="1"/>
</dbReference>
<dbReference type="InterPro" id="IPR013933">
    <property type="entry name" value="CRC_Rsc7/Swp82"/>
</dbReference>
<evidence type="ECO:0000313" key="2">
    <source>
        <dbReference type="EMBL" id="GMM43583.1"/>
    </source>
</evidence>
<comment type="caution">
    <text evidence="2">The sequence shown here is derived from an EMBL/GenBank/DDBJ whole genome shotgun (WGS) entry which is preliminary data.</text>
</comment>
<dbReference type="Proteomes" id="UP001378960">
    <property type="component" value="Unassembled WGS sequence"/>
</dbReference>
<dbReference type="EMBL" id="BTGB01000001">
    <property type="protein sequence ID" value="GMM43583.1"/>
    <property type="molecule type" value="Genomic_DNA"/>
</dbReference>